<dbReference type="InterPro" id="IPR003695">
    <property type="entry name" value="Ppx_GppA_N"/>
</dbReference>
<protein>
    <recommendedName>
        <fullName evidence="2">Ppx/GppA phosphatase N-terminal domain-containing protein</fullName>
    </recommendedName>
</protein>
<sequence>MDRITPWPGLMGRSPPDIPPAPRGGDERLFAALDLGTNNCRLMIAAQTPGGFRVVDSYSRMVRLGEGLQRTGQLSPDAMARTLEALQSCADRLERRPVHALCAVATEACRRASNGRSFLHRVREQTGVEIDIISGREEASLAVESCANLLHDSRFGPPRNRALLFDIGGGSTEIAWVRTDTSRKTESLIGYLSLPVGVITLSEQFGPVNALDDQTYRRMVACTRDLLHDFESVHRIGSEIRREQARLIGTSGTVTTLASLILNLPRYARAAVDGSLLPASSARLAVRTLQKMGFSGIERHGCIGPDRAPFVLPGCAIFEAIHDMWPIEDIIVADRGLRDGMILRMIRKEGLPAVTRRPFRTAPFRRGISFQHSMQATGS</sequence>
<proteinExistence type="predicted"/>
<dbReference type="EMBL" id="BJMV01000001">
    <property type="protein sequence ID" value="GEB84672.1"/>
    <property type="molecule type" value="Genomic_DNA"/>
</dbReference>
<dbReference type="Gene3D" id="3.30.420.40">
    <property type="match status" value="1"/>
</dbReference>
<reference evidence="3 4" key="1">
    <citation type="submission" date="2019-06" db="EMBL/GenBank/DDBJ databases">
        <title>Whole genome shotgun sequence of Acetobacter peroxydans NBRC 13755.</title>
        <authorList>
            <person name="Hosoyama A."/>
            <person name="Uohara A."/>
            <person name="Ohji S."/>
            <person name="Ichikawa N."/>
        </authorList>
    </citation>
    <scope>NUCLEOTIDE SEQUENCE [LARGE SCALE GENOMIC DNA]</scope>
    <source>
        <strain evidence="3 4">NBRC 13755</strain>
    </source>
</reference>
<dbReference type="InterPro" id="IPR050273">
    <property type="entry name" value="GppA/Ppx_hydrolase"/>
</dbReference>
<dbReference type="SUPFAM" id="SSF53067">
    <property type="entry name" value="Actin-like ATPase domain"/>
    <property type="match status" value="2"/>
</dbReference>
<accession>A0A4Y3TSA3</accession>
<name>A0A4Y3TSA3_9PROT</name>
<evidence type="ECO:0000313" key="3">
    <source>
        <dbReference type="EMBL" id="GEB84672.1"/>
    </source>
</evidence>
<dbReference type="Gene3D" id="3.30.420.150">
    <property type="entry name" value="Exopolyphosphatase. Domain 2"/>
    <property type="match status" value="1"/>
</dbReference>
<dbReference type="Pfam" id="PF02541">
    <property type="entry name" value="Ppx-GppA"/>
    <property type="match status" value="1"/>
</dbReference>
<evidence type="ECO:0000313" key="4">
    <source>
        <dbReference type="Proteomes" id="UP000317730"/>
    </source>
</evidence>
<dbReference type="PANTHER" id="PTHR30005:SF0">
    <property type="entry name" value="RETROGRADE REGULATION PROTEIN 2"/>
    <property type="match status" value="1"/>
</dbReference>
<dbReference type="CDD" id="cd24054">
    <property type="entry name" value="ASKHA_NBD_AaPPX-GppA_MtPPX2-like"/>
    <property type="match status" value="1"/>
</dbReference>
<dbReference type="Proteomes" id="UP000317730">
    <property type="component" value="Unassembled WGS sequence"/>
</dbReference>
<evidence type="ECO:0000259" key="2">
    <source>
        <dbReference type="Pfam" id="PF02541"/>
    </source>
</evidence>
<gene>
    <name evidence="3" type="ORF">APE01nite_04690</name>
</gene>
<dbReference type="GO" id="GO:0016462">
    <property type="term" value="F:pyrophosphatase activity"/>
    <property type="evidence" value="ECO:0007669"/>
    <property type="project" value="TreeGrafter"/>
</dbReference>
<dbReference type="InterPro" id="IPR043129">
    <property type="entry name" value="ATPase_NBD"/>
</dbReference>
<dbReference type="AlphaFoldDB" id="A0A4Y3TSA3"/>
<feature type="domain" description="Ppx/GppA phosphatase N-terminal" evidence="2">
    <location>
        <begin position="44"/>
        <end position="348"/>
    </location>
</feature>
<dbReference type="PANTHER" id="PTHR30005">
    <property type="entry name" value="EXOPOLYPHOSPHATASE"/>
    <property type="match status" value="1"/>
</dbReference>
<keyword evidence="4" id="KW-1185">Reference proteome</keyword>
<comment type="caution">
    <text evidence="3">The sequence shown here is derived from an EMBL/GenBank/DDBJ whole genome shotgun (WGS) entry which is preliminary data.</text>
</comment>
<evidence type="ECO:0000256" key="1">
    <source>
        <dbReference type="SAM" id="MobiDB-lite"/>
    </source>
</evidence>
<organism evidence="3 4">
    <name type="scientific">Acetobacter peroxydans</name>
    <dbReference type="NCBI Taxonomy" id="104098"/>
    <lineage>
        <taxon>Bacteria</taxon>
        <taxon>Pseudomonadati</taxon>
        <taxon>Pseudomonadota</taxon>
        <taxon>Alphaproteobacteria</taxon>
        <taxon>Acetobacterales</taxon>
        <taxon>Acetobacteraceae</taxon>
        <taxon>Acetobacter</taxon>
    </lineage>
</organism>
<dbReference type="RefSeq" id="WP_141374584.1">
    <property type="nucleotide sequence ID" value="NZ_BAPL01000017.1"/>
</dbReference>
<dbReference type="OrthoDB" id="9793035at2"/>
<feature type="region of interest" description="Disordered" evidence="1">
    <location>
        <begin position="1"/>
        <end position="25"/>
    </location>
</feature>